<dbReference type="PIRSF" id="PIRSF034445">
    <property type="entry name" value="CpxP_Spy"/>
    <property type="match status" value="1"/>
</dbReference>
<feature type="signal peptide" evidence="5">
    <location>
        <begin position="1"/>
        <end position="25"/>
    </location>
</feature>
<dbReference type="EMBL" id="BATJ01000026">
    <property type="protein sequence ID" value="GAD69283.1"/>
    <property type="molecule type" value="Genomic_DNA"/>
</dbReference>
<dbReference type="GO" id="GO:0051082">
    <property type="term" value="F:unfolded protein binding"/>
    <property type="evidence" value="ECO:0007669"/>
    <property type="project" value="TreeGrafter"/>
</dbReference>
<evidence type="ECO:0000256" key="2">
    <source>
        <dbReference type="ARBA" id="ARBA00008441"/>
    </source>
</evidence>
<evidence type="ECO:0008006" key="8">
    <source>
        <dbReference type="Google" id="ProtNLM"/>
    </source>
</evidence>
<dbReference type="InterPro" id="IPR012899">
    <property type="entry name" value="LTXXQ"/>
</dbReference>
<protein>
    <recommendedName>
        <fullName evidence="8">Periplasmic protein CpxP</fullName>
    </recommendedName>
</protein>
<keyword evidence="3 5" id="KW-0732">Signal</keyword>
<dbReference type="Pfam" id="PF07813">
    <property type="entry name" value="LTXXQ"/>
    <property type="match status" value="1"/>
</dbReference>
<dbReference type="PANTHER" id="PTHR38102">
    <property type="entry name" value="PERIPLASMIC CHAPERONE SPY"/>
    <property type="match status" value="1"/>
</dbReference>
<sequence>MKMAKKMILAAVVLPLTLGTASAWAFGGKGGEGHHGGEFGKCASDRGIFKELNLTDAQKDQLKTMREQGRQEMRAKFAGNNEARQAEMQAYHAQVQQLLLADNFDQAQANTLAKQMVEKQTERRVQMMARQHKMLSVLTPEQKTQYAELKQERMQECQAKMHERMQKRAEQK</sequence>
<dbReference type="NCBIfam" id="NF009391">
    <property type="entry name" value="PRK12750.1"/>
    <property type="match status" value="1"/>
</dbReference>
<comment type="caution">
    <text evidence="6">The sequence shown here is derived from an EMBL/GenBank/DDBJ whole genome shotgun (WGS) entry which is preliminary data.</text>
</comment>
<keyword evidence="4" id="KW-0574">Periplasm</keyword>
<evidence type="ECO:0000256" key="4">
    <source>
        <dbReference type="ARBA" id="ARBA00022764"/>
    </source>
</evidence>
<evidence type="ECO:0000256" key="1">
    <source>
        <dbReference type="ARBA" id="ARBA00004418"/>
    </source>
</evidence>
<gene>
    <name evidence="6" type="ORF">VPR01S_26_00460</name>
</gene>
<dbReference type="Proteomes" id="UP000016570">
    <property type="component" value="Unassembled WGS sequence"/>
</dbReference>
<dbReference type="PANTHER" id="PTHR38102:SF1">
    <property type="entry name" value="PERIPLASMIC CHAPERONE SPY"/>
    <property type="match status" value="1"/>
</dbReference>
<keyword evidence="7" id="KW-1185">Reference proteome</keyword>
<evidence type="ECO:0000313" key="7">
    <source>
        <dbReference type="Proteomes" id="UP000016570"/>
    </source>
</evidence>
<evidence type="ECO:0000313" key="6">
    <source>
        <dbReference type="EMBL" id="GAD69283.1"/>
    </source>
</evidence>
<dbReference type="Gene3D" id="1.20.120.1490">
    <property type="match status" value="1"/>
</dbReference>
<dbReference type="GO" id="GO:0030288">
    <property type="term" value="C:outer membrane-bounded periplasmic space"/>
    <property type="evidence" value="ECO:0007669"/>
    <property type="project" value="TreeGrafter"/>
</dbReference>
<reference evidence="6 7" key="1">
    <citation type="submission" date="2013-09" db="EMBL/GenBank/DDBJ databases">
        <title>Whole genome shotgun sequence of Vibrio proteolyticus NBRC 13287.</title>
        <authorList>
            <person name="Isaki S."/>
            <person name="Hosoyama A."/>
            <person name="Numata M."/>
            <person name="Hashimoto M."/>
            <person name="Hosoyama Y."/>
            <person name="Tsuchikane K."/>
            <person name="Noguchi M."/>
            <person name="Hirakata S."/>
            <person name="Ichikawa N."/>
            <person name="Ohji S."/>
            <person name="Yamazoe A."/>
            <person name="Fujita N."/>
        </authorList>
    </citation>
    <scope>NUCLEOTIDE SEQUENCE [LARGE SCALE GENOMIC DNA]</scope>
    <source>
        <strain evidence="6 7">NBRC 13287</strain>
    </source>
</reference>
<feature type="chain" id="PRO_5004640459" description="Periplasmic protein CpxP" evidence="5">
    <location>
        <begin position="26"/>
        <end position="172"/>
    </location>
</feature>
<dbReference type="AlphaFoldDB" id="U3BS24"/>
<organism evidence="6 7">
    <name type="scientific">Vibrio proteolyticus NBRC 13287</name>
    <dbReference type="NCBI Taxonomy" id="1219065"/>
    <lineage>
        <taxon>Bacteria</taxon>
        <taxon>Pseudomonadati</taxon>
        <taxon>Pseudomonadota</taxon>
        <taxon>Gammaproteobacteria</taxon>
        <taxon>Vibrionales</taxon>
        <taxon>Vibrionaceae</taxon>
        <taxon>Vibrio</taxon>
    </lineage>
</organism>
<evidence type="ECO:0000256" key="5">
    <source>
        <dbReference type="SAM" id="SignalP"/>
    </source>
</evidence>
<name>U3BS24_VIBPR</name>
<comment type="subcellular location">
    <subcellularLocation>
        <location evidence="1">Periplasm</location>
    </subcellularLocation>
</comment>
<evidence type="ECO:0000256" key="3">
    <source>
        <dbReference type="ARBA" id="ARBA00022729"/>
    </source>
</evidence>
<dbReference type="STRING" id="1219065.VPR01S_26_00460"/>
<proteinExistence type="inferred from homology"/>
<dbReference type="RefSeq" id="WP_021707250.1">
    <property type="nucleotide sequence ID" value="NZ_BATJ01000026.1"/>
</dbReference>
<dbReference type="CDD" id="cd09916">
    <property type="entry name" value="CpxP_like"/>
    <property type="match status" value="1"/>
</dbReference>
<dbReference type="InterPro" id="IPR052211">
    <property type="entry name" value="Cpx_auxiliary_protein"/>
</dbReference>
<comment type="similarity">
    <text evidence="2">Belongs to the CpxP/Spy family.</text>
</comment>
<accession>U3BS24</accession>
<dbReference type="eggNOG" id="COG3678">
    <property type="taxonomic scope" value="Bacteria"/>
</dbReference>